<gene>
    <name evidence="1" type="ordered locus">Tint_3083</name>
</gene>
<proteinExistence type="predicted"/>
<organism evidence="1">
    <name type="scientific">Thiomonas intermedia (strain K12)</name>
    <name type="common">Thiobacillus intermedius</name>
    <dbReference type="NCBI Taxonomy" id="75379"/>
    <lineage>
        <taxon>Bacteria</taxon>
        <taxon>Pseudomonadati</taxon>
        <taxon>Pseudomonadota</taxon>
        <taxon>Betaproteobacteria</taxon>
        <taxon>Burkholderiales</taxon>
        <taxon>Thiomonas</taxon>
    </lineage>
</organism>
<name>D5WZY4_THIK1</name>
<dbReference type="BioCyc" id="TINT75379:TINT_RS15440-MONOMER"/>
<dbReference type="InterPro" id="IPR038530">
    <property type="entry name" value="NiFe-hyd_HybE_sf"/>
</dbReference>
<dbReference type="eggNOG" id="COG1773">
    <property type="taxonomic scope" value="Bacteria"/>
</dbReference>
<reference evidence="1" key="1">
    <citation type="submission" date="2010-04" db="EMBL/GenBank/DDBJ databases">
        <title>Complete sequence of Thiomonas intermedia K12.</title>
        <authorList>
            <consortium name="US DOE Joint Genome Institute"/>
            <person name="Lucas S."/>
            <person name="Copeland A."/>
            <person name="Lapidus A."/>
            <person name="Cheng J.-F."/>
            <person name="Bruce D."/>
            <person name="Goodwin L."/>
            <person name="Pitluck S."/>
            <person name="Davenport K."/>
            <person name="Detter J.C."/>
            <person name="Han C."/>
            <person name="Tapia R."/>
            <person name="Land M."/>
            <person name="Hauser L."/>
            <person name="Kyrpides N."/>
            <person name="Ovchinnikova G."/>
            <person name="Kerfeld C.A."/>
            <person name="Cannon G.C."/>
            <person name="Heinhorst S."/>
            <person name="Woyke T."/>
        </authorList>
    </citation>
    <scope>NUCLEOTIDE SEQUENCE [LARGE SCALE GENOMIC DNA]</scope>
    <source>
        <strain evidence="1">K12</strain>
    </source>
</reference>
<dbReference type="Pfam" id="PF11939">
    <property type="entry name" value="NiFe-hyd_HybE"/>
    <property type="match status" value="1"/>
</dbReference>
<dbReference type="AlphaFoldDB" id="D5WZY4"/>
<dbReference type="KEGG" id="tin:Tint_3083"/>
<protein>
    <recommendedName>
        <fullName evidence="2">[NiFe]-hydrogenase assembly, chaperone, HybE</fullName>
    </recommendedName>
</protein>
<evidence type="ECO:0008006" key="2">
    <source>
        <dbReference type="Google" id="ProtNLM"/>
    </source>
</evidence>
<dbReference type="EMBL" id="CP002021">
    <property type="protein sequence ID" value="ADG32412.1"/>
    <property type="molecule type" value="Genomic_DNA"/>
</dbReference>
<accession>D5WZY4</accession>
<dbReference type="HOGENOM" id="CLU_091699_1_0_4"/>
<dbReference type="Gene3D" id="3.30.1460.40">
    <property type="entry name" value="[NiFe]-hydrogenase assembly chaperone, HybE"/>
    <property type="match status" value="1"/>
</dbReference>
<evidence type="ECO:0000313" key="1">
    <source>
        <dbReference type="EMBL" id="ADG32412.1"/>
    </source>
</evidence>
<sequence>MTAPADDLTAIGRTLEQAYSEIQHTRMRGLPIVNPALQVAVVGLRAWDGLCIGVLVTPWCMNLLALSLPGGRTLLPATAGTIRTLDLPAGRYDLLAAHMPQVGHYLSGSLYSPMDAFTSQHEAVAAARAALDLLFDAGAQAPAEPVPSGAVATDVASRRSFLFRRPAR</sequence>
<dbReference type="NCBIfam" id="TIGR03993">
    <property type="entry name" value="hydrog_HybE"/>
    <property type="match status" value="1"/>
</dbReference>
<dbReference type="InterPro" id="IPR023994">
    <property type="entry name" value="NiFe-hyd_HybE"/>
</dbReference>
<dbReference type="STRING" id="75379.Tint_3083"/>